<gene>
    <name evidence="2" type="ORF">COU97_00090</name>
</gene>
<feature type="transmembrane region" description="Helical" evidence="1">
    <location>
        <begin position="7"/>
        <end position="25"/>
    </location>
</feature>
<feature type="transmembrane region" description="Helical" evidence="1">
    <location>
        <begin position="415"/>
        <end position="437"/>
    </location>
</feature>
<sequence length="788" mass="89744">MKRQNWLMLGLFLLVAMIFFWPTFLKGSLPFPGDLLIAEYAPWSTYSYLGYVPGSFPHKAQYFDTLRQIYPWKTLSLDSVKKKELPLWNPYNFSGAPLLANFQSAVFYPLNIFYLFLPLAVAWSLLVILQPLLAGFFTYLFGREIGLQKKGAFLAGLAFAYGGFMTVFLEYNIIDQTVAWMPVAAYFFEKLLKKNNFWQGLWFFLSLTLPFLAGHLPSAGLGFAFLLLYIFLRIWHRAWPVKQKVNFSFKIALLAFLSLGAAAIQLVPTGELIRNAARAPHDYQFLVEKLLIQPQQLLMLLVPDFFGNPATRNYWLTDTYAGKVTYLGLVPLFFSFFALVRFGKSAIIRFFSLMTIIIFSLLVSWPLARLVYRFSLPLLSTSSPTNAIFLTSFCLAILAGFGIDQWFGEKRPSQGWPLVMMAFIFGLLWLFSGMGLLQANYRSLGYSSLIFLVLAAAIGLLPKIFKKTKFLILLGIFCLTILDLFYFFHKFNPFVPSALVYPPAQVLSWLQQASGFDRFWGYGMAAVQANFASQYQLFSPDGYDPLYPKRYGELIVASSEGKMAASFDETTRSDACLAAGFGETDLATNPSRKRLLDLLGVKFILDRLENASTQNTFPQASYRLVWQGQNWRVFENLAAAPRAFLTDEYRLFETQREFEEIFFAPDFQVAKTILLEREPARPLQPATKSQAKIVDYTTNKVVLSTESDADQLLFLSDSDYPGWQAFVDGQKTIIYRADYAFRAVFVPAGQHQVLFRYRPQSFVWGARISLASLILGLVLISCLKRRPF</sequence>
<comment type="caution">
    <text evidence="2">The sequence shown here is derived from an EMBL/GenBank/DDBJ whole genome shotgun (WGS) entry which is preliminary data.</text>
</comment>
<evidence type="ECO:0000256" key="1">
    <source>
        <dbReference type="SAM" id="Phobius"/>
    </source>
</evidence>
<dbReference type="EMBL" id="PFEM01000003">
    <property type="protein sequence ID" value="PJE70349.1"/>
    <property type="molecule type" value="Genomic_DNA"/>
</dbReference>
<feature type="transmembrane region" description="Helical" evidence="1">
    <location>
        <begin position="470"/>
        <end position="488"/>
    </location>
</feature>
<dbReference type="Pfam" id="PF09586">
    <property type="entry name" value="YfhO"/>
    <property type="match status" value="1"/>
</dbReference>
<evidence type="ECO:0008006" key="4">
    <source>
        <dbReference type="Google" id="ProtNLM"/>
    </source>
</evidence>
<accession>A0A2M8L7Y7</accession>
<feature type="transmembrane region" description="Helical" evidence="1">
    <location>
        <begin position="153"/>
        <end position="174"/>
    </location>
</feature>
<keyword evidence="1" id="KW-1133">Transmembrane helix</keyword>
<dbReference type="AlphaFoldDB" id="A0A2M8L7Y7"/>
<keyword evidence="1" id="KW-0812">Transmembrane</keyword>
<dbReference type="PANTHER" id="PTHR38454">
    <property type="entry name" value="INTEGRAL MEMBRANE PROTEIN-RELATED"/>
    <property type="match status" value="1"/>
</dbReference>
<proteinExistence type="predicted"/>
<feature type="transmembrane region" description="Helical" evidence="1">
    <location>
        <begin position="762"/>
        <end position="783"/>
    </location>
</feature>
<feature type="transmembrane region" description="Helical" evidence="1">
    <location>
        <begin position="247"/>
        <end position="267"/>
    </location>
</feature>
<feature type="transmembrane region" description="Helical" evidence="1">
    <location>
        <begin position="347"/>
        <end position="367"/>
    </location>
</feature>
<feature type="transmembrane region" description="Helical" evidence="1">
    <location>
        <begin position="112"/>
        <end position="141"/>
    </location>
</feature>
<organism evidence="2 3">
    <name type="scientific">Candidatus Shapirobacteria bacterium CG10_big_fil_rev_8_21_14_0_10_48_15</name>
    <dbReference type="NCBI Taxonomy" id="1974484"/>
    <lineage>
        <taxon>Bacteria</taxon>
        <taxon>Candidatus Shapironibacteriota</taxon>
    </lineage>
</organism>
<evidence type="ECO:0000313" key="2">
    <source>
        <dbReference type="EMBL" id="PJE70349.1"/>
    </source>
</evidence>
<evidence type="ECO:0000313" key="3">
    <source>
        <dbReference type="Proteomes" id="UP000231579"/>
    </source>
</evidence>
<feature type="transmembrane region" description="Helical" evidence="1">
    <location>
        <begin position="320"/>
        <end position="340"/>
    </location>
</feature>
<dbReference type="PANTHER" id="PTHR38454:SF1">
    <property type="entry name" value="INTEGRAL MEMBRANE PROTEIN"/>
    <property type="match status" value="1"/>
</dbReference>
<dbReference type="Proteomes" id="UP000231579">
    <property type="component" value="Unassembled WGS sequence"/>
</dbReference>
<dbReference type="InterPro" id="IPR018580">
    <property type="entry name" value="Uncharacterised_YfhO"/>
</dbReference>
<feature type="transmembrane region" description="Helical" evidence="1">
    <location>
        <begin position="202"/>
        <end position="235"/>
    </location>
</feature>
<reference evidence="3" key="1">
    <citation type="submission" date="2017-09" db="EMBL/GenBank/DDBJ databases">
        <title>Depth-based differentiation of microbial function through sediment-hosted aquifers and enrichment of novel symbionts in the deep terrestrial subsurface.</title>
        <authorList>
            <person name="Probst A.J."/>
            <person name="Ladd B."/>
            <person name="Jarett J.K."/>
            <person name="Geller-Mcgrath D.E."/>
            <person name="Sieber C.M.K."/>
            <person name="Emerson J.B."/>
            <person name="Anantharaman K."/>
            <person name="Thomas B.C."/>
            <person name="Malmstrom R."/>
            <person name="Stieglmeier M."/>
            <person name="Klingl A."/>
            <person name="Woyke T."/>
            <person name="Ryan C.M."/>
            <person name="Banfield J.F."/>
        </authorList>
    </citation>
    <scope>NUCLEOTIDE SEQUENCE [LARGE SCALE GENOMIC DNA]</scope>
</reference>
<name>A0A2M8L7Y7_9BACT</name>
<protein>
    <recommendedName>
        <fullName evidence="4">Membrane protein 6-pyruvoyl-tetrahydropterin synthase-related domain-containing protein</fullName>
    </recommendedName>
</protein>
<feature type="transmembrane region" description="Helical" evidence="1">
    <location>
        <begin position="387"/>
        <end position="403"/>
    </location>
</feature>
<keyword evidence="1" id="KW-0472">Membrane</keyword>
<feature type="transmembrane region" description="Helical" evidence="1">
    <location>
        <begin position="443"/>
        <end position="461"/>
    </location>
</feature>